<feature type="chain" id="PRO_5042007175" description="EF-hand domain-containing protein" evidence="7">
    <location>
        <begin position="20"/>
        <end position="547"/>
    </location>
</feature>
<dbReference type="InterPro" id="IPR006029">
    <property type="entry name" value="Neurotrans-gated_channel_TM"/>
</dbReference>
<comment type="caution">
    <text evidence="9">The sequence shown here is derived from an EMBL/GenBank/DDBJ whole genome shotgun (WGS) entry which is preliminary data.</text>
</comment>
<dbReference type="Proteomes" id="UP001230188">
    <property type="component" value="Unassembled WGS sequence"/>
</dbReference>
<dbReference type="PRINTS" id="PR00252">
    <property type="entry name" value="NRIONCHANNEL"/>
</dbReference>
<accession>A0AAD7U544</accession>
<dbReference type="GO" id="GO:0005509">
    <property type="term" value="F:calcium ion binding"/>
    <property type="evidence" value="ECO:0007669"/>
    <property type="project" value="InterPro"/>
</dbReference>
<evidence type="ECO:0000313" key="9">
    <source>
        <dbReference type="EMBL" id="KAJ8598502.1"/>
    </source>
</evidence>
<keyword evidence="7" id="KW-0732">Signal</keyword>
<feature type="signal peptide" evidence="7">
    <location>
        <begin position="1"/>
        <end position="19"/>
    </location>
</feature>
<gene>
    <name evidence="9" type="ORF">CTAYLR_001370</name>
</gene>
<dbReference type="SUPFAM" id="SSF90112">
    <property type="entry name" value="Neurotransmitter-gated ion-channel transmembrane pore"/>
    <property type="match status" value="1"/>
</dbReference>
<dbReference type="Gene3D" id="1.20.58.390">
    <property type="entry name" value="Neurotransmitter-gated ion-channel transmembrane domain"/>
    <property type="match status" value="1"/>
</dbReference>
<dbReference type="Gene3D" id="2.70.170.10">
    <property type="entry name" value="Neurotransmitter-gated ion-channel ligand-binding domain"/>
    <property type="match status" value="1"/>
</dbReference>
<keyword evidence="2 6" id="KW-0812">Transmembrane</keyword>
<feature type="transmembrane region" description="Helical" evidence="6">
    <location>
        <begin position="528"/>
        <end position="546"/>
    </location>
</feature>
<comment type="subcellular location">
    <subcellularLocation>
        <location evidence="1">Membrane</location>
        <topology evidence="1">Multi-pass membrane protein</topology>
    </subcellularLocation>
</comment>
<dbReference type="InterPro" id="IPR036719">
    <property type="entry name" value="Neuro-gated_channel_TM_sf"/>
</dbReference>
<evidence type="ECO:0000256" key="4">
    <source>
        <dbReference type="ARBA" id="ARBA00023136"/>
    </source>
</evidence>
<reference evidence="9" key="1">
    <citation type="submission" date="2023-01" db="EMBL/GenBank/DDBJ databases">
        <title>Metagenome sequencing of chrysophaentin producing Chrysophaeum taylorii.</title>
        <authorList>
            <person name="Davison J."/>
            <person name="Bewley C."/>
        </authorList>
    </citation>
    <scope>NUCLEOTIDE SEQUENCE</scope>
    <source>
        <strain evidence="9">NIES-1699</strain>
    </source>
</reference>
<dbReference type="AlphaFoldDB" id="A0AAD7U544"/>
<dbReference type="GO" id="GO:0004888">
    <property type="term" value="F:transmembrane signaling receptor activity"/>
    <property type="evidence" value="ECO:0007669"/>
    <property type="project" value="InterPro"/>
</dbReference>
<dbReference type="InterPro" id="IPR002048">
    <property type="entry name" value="EF_hand_dom"/>
</dbReference>
<dbReference type="InterPro" id="IPR038050">
    <property type="entry name" value="Neuro_actylchol_rec"/>
</dbReference>
<evidence type="ECO:0000256" key="3">
    <source>
        <dbReference type="ARBA" id="ARBA00022989"/>
    </source>
</evidence>
<keyword evidence="4 6" id="KW-0472">Membrane</keyword>
<evidence type="ECO:0000313" key="10">
    <source>
        <dbReference type="Proteomes" id="UP001230188"/>
    </source>
</evidence>
<feature type="region of interest" description="Disordered" evidence="5">
    <location>
        <begin position="361"/>
        <end position="411"/>
    </location>
</feature>
<dbReference type="GO" id="GO:0005230">
    <property type="term" value="F:extracellular ligand-gated monoatomic ion channel activity"/>
    <property type="evidence" value="ECO:0007669"/>
    <property type="project" value="InterPro"/>
</dbReference>
<feature type="compositionally biased region" description="Basic residues" evidence="5">
    <location>
        <begin position="371"/>
        <end position="380"/>
    </location>
</feature>
<evidence type="ECO:0000256" key="7">
    <source>
        <dbReference type="SAM" id="SignalP"/>
    </source>
</evidence>
<feature type="transmembrane region" description="Helical" evidence="6">
    <location>
        <begin position="320"/>
        <end position="342"/>
    </location>
</feature>
<evidence type="ECO:0000256" key="6">
    <source>
        <dbReference type="SAM" id="Phobius"/>
    </source>
</evidence>
<dbReference type="Gene3D" id="1.10.238.10">
    <property type="entry name" value="EF-hand"/>
    <property type="match status" value="1"/>
</dbReference>
<dbReference type="PANTHER" id="PTHR18945">
    <property type="entry name" value="NEUROTRANSMITTER GATED ION CHANNEL"/>
    <property type="match status" value="1"/>
</dbReference>
<feature type="domain" description="EF-hand" evidence="8">
    <location>
        <begin position="423"/>
        <end position="458"/>
    </location>
</feature>
<dbReference type="SUPFAM" id="SSF63712">
    <property type="entry name" value="Nicotinic receptor ligand binding domain-like"/>
    <property type="match status" value="1"/>
</dbReference>
<dbReference type="InterPro" id="IPR036734">
    <property type="entry name" value="Neur_chan_lig-bd_sf"/>
</dbReference>
<dbReference type="InterPro" id="IPR011992">
    <property type="entry name" value="EF-hand-dom_pair"/>
</dbReference>
<name>A0AAD7U544_9STRA</name>
<dbReference type="Pfam" id="PF02931">
    <property type="entry name" value="Neur_chan_LBD"/>
    <property type="match status" value="1"/>
</dbReference>
<feature type="transmembrane region" description="Helical" evidence="6">
    <location>
        <begin position="287"/>
        <end position="308"/>
    </location>
</feature>
<keyword evidence="3 6" id="KW-1133">Transmembrane helix</keyword>
<evidence type="ECO:0000256" key="5">
    <source>
        <dbReference type="SAM" id="MobiDB-lite"/>
    </source>
</evidence>
<proteinExistence type="predicted"/>
<dbReference type="PROSITE" id="PS50222">
    <property type="entry name" value="EF_HAND_2"/>
    <property type="match status" value="1"/>
</dbReference>
<dbReference type="Pfam" id="PF02932">
    <property type="entry name" value="Neur_chan_memb"/>
    <property type="match status" value="1"/>
</dbReference>
<sequence length="547" mass="63650">MKVLVVWVAIAFADEASFSACRWQTTVGNQSVWTVSSNELEEALLGDGYDKSVRPGVAATKEIDAPTENVSVHMHLLSFAIDEIDQTMTARGYFRWFWRDQRLAYESPWEYPGACEEPEQVWNLSPEREIWRPDLYAENYRESNILDEETGKLTWIYPDGSVFYSRYLNAVFECKIKAQKMPFDSHVCSIDVSSYSYSATHVRITAEENGIDPDSTRSNAIWELDRTSARSELRYYHDSVWPFVTLRIHITRRSKYHKIYSMVPAAIFLAIVYAGFFIDRTSAPARVGISVTSVLILRLLLNSVFAGMETVSYEIYLTQFLTIALVFGCVSVGQYGVVQYYMHEEQRAVSRRWTLEKLKGRTNTRMESVRSRRPKSRPPPKRSSSSNEETKNDDPPATTTDDADDQCWDNKYLPSPRNPIWDRDVEYMKALFDRFDSDDSGRIEAREASNVLRYYGVFVDTNHARDLILNWRFMNKLQIPVDHRNVSLNFAQFQDFLSNYENYSLGEADTKKFLFQPRSLQCDVVCRYCWFPVVVITYLLHWVAWFR</sequence>
<dbReference type="EMBL" id="JAQMWT010000671">
    <property type="protein sequence ID" value="KAJ8598502.1"/>
    <property type="molecule type" value="Genomic_DNA"/>
</dbReference>
<feature type="transmembrane region" description="Helical" evidence="6">
    <location>
        <begin position="259"/>
        <end position="278"/>
    </location>
</feature>
<evidence type="ECO:0000256" key="2">
    <source>
        <dbReference type="ARBA" id="ARBA00022692"/>
    </source>
</evidence>
<dbReference type="SUPFAM" id="SSF47473">
    <property type="entry name" value="EF-hand"/>
    <property type="match status" value="1"/>
</dbReference>
<evidence type="ECO:0000256" key="1">
    <source>
        <dbReference type="ARBA" id="ARBA00004141"/>
    </source>
</evidence>
<keyword evidence="10" id="KW-1185">Reference proteome</keyword>
<dbReference type="CDD" id="cd18989">
    <property type="entry name" value="LGIC_ECD_cation"/>
    <property type="match status" value="1"/>
</dbReference>
<dbReference type="InterPro" id="IPR006201">
    <property type="entry name" value="Neur_channel"/>
</dbReference>
<evidence type="ECO:0000259" key="8">
    <source>
        <dbReference type="PROSITE" id="PS50222"/>
    </source>
</evidence>
<dbReference type="GO" id="GO:0016020">
    <property type="term" value="C:membrane"/>
    <property type="evidence" value="ECO:0007669"/>
    <property type="project" value="UniProtKB-SubCell"/>
</dbReference>
<protein>
    <recommendedName>
        <fullName evidence="8">EF-hand domain-containing protein</fullName>
    </recommendedName>
</protein>
<organism evidence="9 10">
    <name type="scientific">Chrysophaeum taylorii</name>
    <dbReference type="NCBI Taxonomy" id="2483200"/>
    <lineage>
        <taxon>Eukaryota</taxon>
        <taxon>Sar</taxon>
        <taxon>Stramenopiles</taxon>
        <taxon>Ochrophyta</taxon>
        <taxon>Pelagophyceae</taxon>
        <taxon>Pelagomonadales</taxon>
        <taxon>Pelagomonadaceae</taxon>
        <taxon>Chrysophaeum</taxon>
    </lineage>
</organism>
<dbReference type="InterPro" id="IPR006202">
    <property type="entry name" value="Neur_chan_lig-bd"/>
</dbReference>